<proteinExistence type="predicted"/>
<evidence type="ECO:0000256" key="1">
    <source>
        <dbReference type="SAM" id="MobiDB-lite"/>
    </source>
</evidence>
<dbReference type="GeneID" id="41964305"/>
<dbReference type="KEGG" id="pgri:PgNI_09413"/>
<gene>
    <name evidence="3" type="ORF">PgNI_09413</name>
</gene>
<dbReference type="AlphaFoldDB" id="A0A6P8ASE3"/>
<reference evidence="3" key="1">
    <citation type="journal article" date="2019" name="Mol. Biol. Evol.">
        <title>Blast fungal genomes show frequent chromosomal changes, gene gains and losses, and effector gene turnover.</title>
        <authorList>
            <person name="Gomez Luciano L.B."/>
            <person name="Jason Tsai I."/>
            <person name="Chuma I."/>
            <person name="Tosa Y."/>
            <person name="Chen Y.H."/>
            <person name="Li J.Y."/>
            <person name="Li M.Y."/>
            <person name="Jade Lu M.Y."/>
            <person name="Nakayashiki H."/>
            <person name="Li W.H."/>
        </authorList>
    </citation>
    <scope>NUCLEOTIDE SEQUENCE</scope>
    <source>
        <strain evidence="3">NI907</strain>
    </source>
</reference>
<feature type="region of interest" description="Disordered" evidence="1">
    <location>
        <begin position="391"/>
        <end position="508"/>
    </location>
</feature>
<reference evidence="3" key="3">
    <citation type="submission" date="2025-08" db="UniProtKB">
        <authorList>
            <consortium name="RefSeq"/>
        </authorList>
    </citation>
    <scope>IDENTIFICATION</scope>
    <source>
        <strain evidence="3">NI907</strain>
    </source>
</reference>
<organism evidence="2 3">
    <name type="scientific">Pyricularia grisea</name>
    <name type="common">Crabgrass-specific blast fungus</name>
    <name type="synonym">Magnaporthe grisea</name>
    <dbReference type="NCBI Taxonomy" id="148305"/>
    <lineage>
        <taxon>Eukaryota</taxon>
        <taxon>Fungi</taxon>
        <taxon>Dikarya</taxon>
        <taxon>Ascomycota</taxon>
        <taxon>Pezizomycotina</taxon>
        <taxon>Sordariomycetes</taxon>
        <taxon>Sordariomycetidae</taxon>
        <taxon>Magnaporthales</taxon>
        <taxon>Pyriculariaceae</taxon>
        <taxon>Pyricularia</taxon>
    </lineage>
</organism>
<evidence type="ECO:0000313" key="2">
    <source>
        <dbReference type="Proteomes" id="UP000515153"/>
    </source>
</evidence>
<keyword evidence="2" id="KW-1185">Reference proteome</keyword>
<dbReference type="RefSeq" id="XP_030977799.1">
    <property type="nucleotide sequence ID" value="XM_031129397.1"/>
</dbReference>
<dbReference type="Proteomes" id="UP000515153">
    <property type="component" value="Unplaced"/>
</dbReference>
<feature type="compositionally biased region" description="Polar residues" evidence="1">
    <location>
        <begin position="439"/>
        <end position="451"/>
    </location>
</feature>
<feature type="region of interest" description="Disordered" evidence="1">
    <location>
        <begin position="191"/>
        <end position="211"/>
    </location>
</feature>
<sequence>MRSILNTSVPTQRPVLSTSASEPLIPISRDSLYPRCRPAFICSFCHQAHRSPAHVVGESARLTCEGCYRALIDLAVCWKCGELVYRGDACVSLGWCFWHRVCFGCLFCGGKTSLQEAWGGDVWKDDWWEETGGSRGAAVELNEIPLCQYCLLKIAGDGADEDEIVRLALDSARKGDVELIRARYQKNKQATLGSHAVMPEAQDEPYDRPASPKEVAVKVNTTYPDHIKKDRATNMTKEGGKNTDNMSLSTIYVSMSDPLNGPSFKPSPTKSIPLQMQPFARHVSLDDGIPPRKQSSCQKHAVSSPVTRSASVVSPTAYNIYRAMGTDKLPSCSSQDTLKRTSLTSSCVTDTPMPQIRRQRYSYVSNEPNLRPSLHSQSWRHMQRRHVSFQGFSADQEPRPPTRMDTPPGPVIPEGSTCAPEYETHVPLSIDGHDPLGTDVSTTRTTKNKVTQVAHEQPPVPPTISKTKHSVSDDRRQSQSRIPLPASDQSSKLLDRSRPSCQLKSLRS</sequence>
<dbReference type="Gene3D" id="2.10.110.10">
    <property type="entry name" value="Cysteine Rich Protein"/>
    <property type="match status" value="1"/>
</dbReference>
<evidence type="ECO:0008006" key="4">
    <source>
        <dbReference type="Google" id="ProtNLM"/>
    </source>
</evidence>
<protein>
    <recommendedName>
        <fullName evidence="4">LIM zinc-binding domain-containing protein</fullName>
    </recommendedName>
</protein>
<evidence type="ECO:0000313" key="3">
    <source>
        <dbReference type="RefSeq" id="XP_030977799.1"/>
    </source>
</evidence>
<name>A0A6P8ASE3_PYRGI</name>
<reference evidence="3" key="2">
    <citation type="submission" date="2019-10" db="EMBL/GenBank/DDBJ databases">
        <authorList>
            <consortium name="NCBI Genome Project"/>
        </authorList>
    </citation>
    <scope>NUCLEOTIDE SEQUENCE</scope>
    <source>
        <strain evidence="3">NI907</strain>
    </source>
</reference>
<dbReference type="SUPFAM" id="SSF161219">
    <property type="entry name" value="CHY zinc finger-like"/>
    <property type="match status" value="1"/>
</dbReference>
<dbReference type="InterPro" id="IPR037274">
    <property type="entry name" value="Znf_CHY_sf"/>
</dbReference>
<feature type="compositionally biased region" description="Polar residues" evidence="1">
    <location>
        <begin position="499"/>
        <end position="508"/>
    </location>
</feature>
<accession>A0A6P8ASE3</accession>
<dbReference type="GO" id="GO:0008270">
    <property type="term" value="F:zinc ion binding"/>
    <property type="evidence" value="ECO:0007669"/>
    <property type="project" value="InterPro"/>
</dbReference>